<proteinExistence type="predicted"/>
<name>A0A1H0SPS9_PSERE</name>
<gene>
    <name evidence="1" type="ORF">SAMN04490202_4254</name>
</gene>
<evidence type="ECO:0000313" key="1">
    <source>
        <dbReference type="EMBL" id="SDP43757.1"/>
    </source>
</evidence>
<organism evidence="1 2">
    <name type="scientific">Pseudomonas reinekei</name>
    <dbReference type="NCBI Taxonomy" id="395598"/>
    <lineage>
        <taxon>Bacteria</taxon>
        <taxon>Pseudomonadati</taxon>
        <taxon>Pseudomonadota</taxon>
        <taxon>Gammaproteobacteria</taxon>
        <taxon>Pseudomonadales</taxon>
        <taxon>Pseudomonadaceae</taxon>
        <taxon>Pseudomonas</taxon>
    </lineage>
</organism>
<dbReference type="Proteomes" id="UP000198549">
    <property type="component" value="Chromosome I"/>
</dbReference>
<dbReference type="AlphaFoldDB" id="A0A1H0SPS9"/>
<sequence length="49" mass="5506">MQKATFGVAFFVGADVLVHRSTFHKTFIKQLFQRLVRVIGLTCLVPKVG</sequence>
<accession>A0A1H0SPS9</accession>
<evidence type="ECO:0000313" key="2">
    <source>
        <dbReference type="Proteomes" id="UP000198549"/>
    </source>
</evidence>
<protein>
    <submittedName>
        <fullName evidence="1">Uncharacterized protein</fullName>
    </submittedName>
</protein>
<dbReference type="EMBL" id="LT629709">
    <property type="protein sequence ID" value="SDP43757.1"/>
    <property type="molecule type" value="Genomic_DNA"/>
</dbReference>
<reference evidence="1 2" key="1">
    <citation type="submission" date="2016-10" db="EMBL/GenBank/DDBJ databases">
        <authorList>
            <person name="de Groot N.N."/>
        </authorList>
    </citation>
    <scope>NUCLEOTIDE SEQUENCE [LARGE SCALE GENOMIC DNA]</scope>
    <source>
        <strain evidence="1 2">BS3776</strain>
    </source>
</reference>